<accession>A0ABR4C7F9</accession>
<sequence>MRTTLSALLSTLALSSTTLAACSRQGSFELTFYGFPDNDPPSAQVAYNCGGRNYVAGGTGSFSDPVTMASAKGEFSQCEIVYVPYLKKYVRYEDYCQQCTDDFKSGKRHIDIFTGSSMVSGGNEQIDCENKLTPNGDIVIVRSPASNYEVDTAPLYHKGTKNPCRTNHVYAGARAHDSCP</sequence>
<evidence type="ECO:0000313" key="3">
    <source>
        <dbReference type="Proteomes" id="UP001595075"/>
    </source>
</evidence>
<evidence type="ECO:0000313" key="2">
    <source>
        <dbReference type="EMBL" id="KAL2065224.1"/>
    </source>
</evidence>
<name>A0ABR4C7F9_9HELO</name>
<protein>
    <submittedName>
        <fullName evidence="2">Uncharacterized protein</fullName>
    </submittedName>
</protein>
<keyword evidence="3" id="KW-1185">Reference proteome</keyword>
<gene>
    <name evidence="2" type="ORF">VTL71DRAFT_2893</name>
</gene>
<comment type="caution">
    <text evidence="2">The sequence shown here is derived from an EMBL/GenBank/DDBJ whole genome shotgun (WGS) entry which is preliminary data.</text>
</comment>
<reference evidence="2 3" key="1">
    <citation type="journal article" date="2024" name="Commun. Biol.">
        <title>Comparative genomic analysis of thermophilic fungi reveals convergent evolutionary adaptations and gene losses.</title>
        <authorList>
            <person name="Steindorff A.S."/>
            <person name="Aguilar-Pontes M.V."/>
            <person name="Robinson A.J."/>
            <person name="Andreopoulos B."/>
            <person name="LaButti K."/>
            <person name="Kuo A."/>
            <person name="Mondo S."/>
            <person name="Riley R."/>
            <person name="Otillar R."/>
            <person name="Haridas S."/>
            <person name="Lipzen A."/>
            <person name="Grimwood J."/>
            <person name="Schmutz J."/>
            <person name="Clum A."/>
            <person name="Reid I.D."/>
            <person name="Moisan M.C."/>
            <person name="Butler G."/>
            <person name="Nguyen T.T.M."/>
            <person name="Dewar K."/>
            <person name="Conant G."/>
            <person name="Drula E."/>
            <person name="Henrissat B."/>
            <person name="Hansel C."/>
            <person name="Singer S."/>
            <person name="Hutchinson M.I."/>
            <person name="de Vries R.P."/>
            <person name="Natvig D.O."/>
            <person name="Powell A.J."/>
            <person name="Tsang A."/>
            <person name="Grigoriev I.V."/>
        </authorList>
    </citation>
    <scope>NUCLEOTIDE SEQUENCE [LARGE SCALE GENOMIC DNA]</scope>
    <source>
        <strain evidence="2 3">CBS 494.80</strain>
    </source>
</reference>
<dbReference type="Proteomes" id="UP001595075">
    <property type="component" value="Unassembled WGS sequence"/>
</dbReference>
<feature type="chain" id="PRO_5047286719" evidence="1">
    <location>
        <begin position="21"/>
        <end position="180"/>
    </location>
</feature>
<keyword evidence="1" id="KW-0732">Signal</keyword>
<evidence type="ECO:0000256" key="1">
    <source>
        <dbReference type="SAM" id="SignalP"/>
    </source>
</evidence>
<dbReference type="PROSITE" id="PS51257">
    <property type="entry name" value="PROKAR_LIPOPROTEIN"/>
    <property type="match status" value="1"/>
</dbReference>
<dbReference type="EMBL" id="JAZHXI010000012">
    <property type="protein sequence ID" value="KAL2065224.1"/>
    <property type="molecule type" value="Genomic_DNA"/>
</dbReference>
<organism evidence="2 3">
    <name type="scientific">Oculimacula yallundae</name>
    <dbReference type="NCBI Taxonomy" id="86028"/>
    <lineage>
        <taxon>Eukaryota</taxon>
        <taxon>Fungi</taxon>
        <taxon>Dikarya</taxon>
        <taxon>Ascomycota</taxon>
        <taxon>Pezizomycotina</taxon>
        <taxon>Leotiomycetes</taxon>
        <taxon>Helotiales</taxon>
        <taxon>Ploettnerulaceae</taxon>
        <taxon>Oculimacula</taxon>
    </lineage>
</organism>
<feature type="signal peptide" evidence="1">
    <location>
        <begin position="1"/>
        <end position="20"/>
    </location>
</feature>
<proteinExistence type="predicted"/>